<evidence type="ECO:0000256" key="1">
    <source>
        <dbReference type="ARBA" id="ARBA00022679"/>
    </source>
</evidence>
<evidence type="ECO:0000313" key="5">
    <source>
        <dbReference type="Proteomes" id="UP000199668"/>
    </source>
</evidence>
<dbReference type="Proteomes" id="UP000199668">
    <property type="component" value="Unassembled WGS sequence"/>
</dbReference>
<keyword evidence="1 4" id="KW-0808">Transferase</keyword>
<proteinExistence type="inferred from homology"/>
<dbReference type="GO" id="GO:0030435">
    <property type="term" value="P:sporulation resulting in formation of a cellular spore"/>
    <property type="evidence" value="ECO:0007669"/>
    <property type="project" value="UniProtKB-KW"/>
</dbReference>
<keyword evidence="2" id="KW-0749">Sporulation</keyword>
<dbReference type="InterPro" id="IPR020916">
    <property type="entry name" value="Gln_gamma-glutamylTfrase_bac"/>
</dbReference>
<dbReference type="STRING" id="266892.SAMN04488054_104101"/>
<accession>A0A1I4K3X7</accession>
<gene>
    <name evidence="4" type="ORF">SAMN04488054_104101</name>
</gene>
<keyword evidence="5" id="KW-1185">Reference proteome</keyword>
<keyword evidence="3" id="KW-0012">Acyltransferase</keyword>
<dbReference type="GO" id="GO:0003810">
    <property type="term" value="F:protein-glutamine gamma-glutamyltransferase activity"/>
    <property type="evidence" value="ECO:0007669"/>
    <property type="project" value="InterPro"/>
</dbReference>
<evidence type="ECO:0000256" key="3">
    <source>
        <dbReference type="ARBA" id="ARBA00023315"/>
    </source>
</evidence>
<sequence length="278" mass="31947">MIVISGEPFHPPAGWVLDEVEQKILEYLQQDAVSHSYNSYEELQFDLRYRRHAIEAAEALQKSGASFEIFADTYADPNYWNVTSAGGLRLRYGTSPAEALQDIYRNGSAYGFECATAMIIVFYYAALQTIGQTAFNRLFPNLYLYSWHMDTDLGLQSIQTDFYIPGDVVYFNNPDFHSDSPQWQGENAVVLMNDLFFGHGIGITTANEMIRVLNELRQPGSDQSAYITNVVTRADTRRLYRRSQTTVRNNSWIQKPSVIVIQHNETSISYKRYQDYLY</sequence>
<organism evidence="4 5">
    <name type="scientific">Salibacterium qingdaonense</name>
    <dbReference type="NCBI Taxonomy" id="266892"/>
    <lineage>
        <taxon>Bacteria</taxon>
        <taxon>Bacillati</taxon>
        <taxon>Bacillota</taxon>
        <taxon>Bacilli</taxon>
        <taxon>Bacillales</taxon>
        <taxon>Bacillaceae</taxon>
    </lineage>
</organism>
<dbReference type="RefSeq" id="WP_090925982.1">
    <property type="nucleotide sequence ID" value="NZ_FOTY01000004.1"/>
</dbReference>
<dbReference type="NCBIfam" id="NF002869">
    <property type="entry name" value="PRK03187.1"/>
    <property type="match status" value="1"/>
</dbReference>
<dbReference type="OrthoDB" id="1845399at2"/>
<dbReference type="HAMAP" id="MF_00727">
    <property type="entry name" value="Tgl"/>
    <property type="match status" value="1"/>
</dbReference>
<reference evidence="4 5" key="1">
    <citation type="submission" date="2016-10" db="EMBL/GenBank/DDBJ databases">
        <authorList>
            <person name="de Groot N.N."/>
        </authorList>
    </citation>
    <scope>NUCLEOTIDE SEQUENCE [LARGE SCALE GENOMIC DNA]</scope>
    <source>
        <strain evidence="4 5">CGMCC 1.6134</strain>
    </source>
</reference>
<evidence type="ECO:0000256" key="2">
    <source>
        <dbReference type="ARBA" id="ARBA00022969"/>
    </source>
</evidence>
<protein>
    <submittedName>
        <fullName evidence="4">Protein-glutamine gamma-glutamyltransferase</fullName>
    </submittedName>
</protein>
<dbReference type="AlphaFoldDB" id="A0A1I4K3X7"/>
<name>A0A1I4K3X7_9BACI</name>
<dbReference type="EMBL" id="FOTY01000004">
    <property type="protein sequence ID" value="SFL73500.1"/>
    <property type="molecule type" value="Genomic_DNA"/>
</dbReference>
<evidence type="ECO:0000313" key="4">
    <source>
        <dbReference type="EMBL" id="SFL73500.1"/>
    </source>
</evidence>
<dbReference type="Pfam" id="PF20085">
    <property type="entry name" value="TGL"/>
    <property type="match status" value="1"/>
</dbReference>